<dbReference type="NCBIfam" id="TIGR00369">
    <property type="entry name" value="unchar_dom_1"/>
    <property type="match status" value="1"/>
</dbReference>
<dbReference type="SUPFAM" id="SSF54637">
    <property type="entry name" value="Thioesterase/thiol ester dehydrase-isomerase"/>
    <property type="match status" value="1"/>
</dbReference>
<dbReference type="RefSeq" id="WP_229681962.1">
    <property type="nucleotide sequence ID" value="NZ_BAABJU010000010.1"/>
</dbReference>
<name>A0A846LLV6_9ACTN</name>
<dbReference type="GO" id="GO:0047617">
    <property type="term" value="F:fatty acyl-CoA hydrolase activity"/>
    <property type="evidence" value="ECO:0007669"/>
    <property type="project" value="InterPro"/>
</dbReference>
<dbReference type="EMBL" id="BMMI01000003">
    <property type="protein sequence ID" value="GGL62738.1"/>
    <property type="molecule type" value="Genomic_DNA"/>
</dbReference>
<feature type="domain" description="Acyl-CoA thioesterase-like N-terminal HotDog" evidence="2">
    <location>
        <begin position="47"/>
        <end position="132"/>
    </location>
</feature>
<dbReference type="Pfam" id="PF13622">
    <property type="entry name" value="4HBT_3"/>
    <property type="match status" value="1"/>
</dbReference>
<evidence type="ECO:0000313" key="3">
    <source>
        <dbReference type="EMBL" id="GGL62738.1"/>
    </source>
</evidence>
<gene>
    <name evidence="4" type="ORF">FB380_000761</name>
    <name evidence="3" type="ORF">GCM10011589_18630</name>
</gene>
<sequence length="139" mass="14327">MTAAQELLTERVQGVLDVPLHAWLGLRLADPADPAAGLVLPVGPATLNNGGVLHGGLVAALLDVAAYVRLLPHLGPGENAVTHDATSSLLRAVQPGAELRLTGTLLRLGRSVAFLRAEASVDGELVAAGQVTKTVLRPR</sequence>
<reference evidence="3" key="1">
    <citation type="journal article" date="2014" name="Int. J. Syst. Evol. Microbiol.">
        <title>Complete genome of a new Firmicutes species belonging to the dominant human colonic microbiota ('Ruminococcus bicirculans') reveals two chromosomes and a selective capacity to utilize plant glucans.</title>
        <authorList>
            <consortium name="NISC Comparative Sequencing Program"/>
            <person name="Wegmann U."/>
            <person name="Louis P."/>
            <person name="Goesmann A."/>
            <person name="Henrissat B."/>
            <person name="Duncan S.H."/>
            <person name="Flint H.J."/>
        </authorList>
    </citation>
    <scope>NUCLEOTIDE SEQUENCE</scope>
    <source>
        <strain evidence="3">CGMCC 4.5581</strain>
    </source>
</reference>
<protein>
    <submittedName>
        <fullName evidence="4">Uncharacterized protein (TIGR00369 family)</fullName>
    </submittedName>
</protein>
<dbReference type="EMBL" id="JAAMPA010000001">
    <property type="protein sequence ID" value="NIH66315.1"/>
    <property type="molecule type" value="Genomic_DNA"/>
</dbReference>
<evidence type="ECO:0000313" key="5">
    <source>
        <dbReference type="Proteomes" id="UP000552836"/>
    </source>
</evidence>
<organism evidence="4 5">
    <name type="scientific">Modestobacter marinus</name>
    <dbReference type="NCBI Taxonomy" id="477641"/>
    <lineage>
        <taxon>Bacteria</taxon>
        <taxon>Bacillati</taxon>
        <taxon>Actinomycetota</taxon>
        <taxon>Actinomycetes</taxon>
        <taxon>Geodermatophilales</taxon>
        <taxon>Geodermatophilaceae</taxon>
        <taxon>Modestobacter</taxon>
    </lineage>
</organism>
<proteinExistence type="predicted"/>
<dbReference type="PANTHER" id="PTHR21660">
    <property type="entry name" value="THIOESTERASE SUPERFAMILY MEMBER-RELATED"/>
    <property type="match status" value="1"/>
</dbReference>
<dbReference type="CDD" id="cd03443">
    <property type="entry name" value="PaaI_thioesterase"/>
    <property type="match status" value="1"/>
</dbReference>
<dbReference type="InterPro" id="IPR049449">
    <property type="entry name" value="TesB_ACOT8-like_N"/>
</dbReference>
<comment type="caution">
    <text evidence="4">The sequence shown here is derived from an EMBL/GenBank/DDBJ whole genome shotgun (WGS) entry which is preliminary data.</text>
</comment>
<reference evidence="6" key="2">
    <citation type="journal article" date="2019" name="Int. J. Syst. Evol. Microbiol.">
        <title>The Global Catalogue of Microorganisms (GCM) 10K type strain sequencing project: providing services to taxonomists for standard genome sequencing and annotation.</title>
        <authorList>
            <consortium name="The Broad Institute Genomics Platform"/>
            <consortium name="The Broad Institute Genome Sequencing Center for Infectious Disease"/>
            <person name="Wu L."/>
            <person name="Ma J."/>
        </authorList>
    </citation>
    <scope>NUCLEOTIDE SEQUENCE [LARGE SCALE GENOMIC DNA]</scope>
    <source>
        <strain evidence="6">CGMCC 4.5581</strain>
    </source>
</reference>
<dbReference type="InterPro" id="IPR003736">
    <property type="entry name" value="PAAI_dom"/>
</dbReference>
<accession>A0A846LLV6</accession>
<dbReference type="InterPro" id="IPR029069">
    <property type="entry name" value="HotDog_dom_sf"/>
</dbReference>
<evidence type="ECO:0000313" key="4">
    <source>
        <dbReference type="EMBL" id="NIH66315.1"/>
    </source>
</evidence>
<dbReference type="Gene3D" id="3.10.129.10">
    <property type="entry name" value="Hotdog Thioesterase"/>
    <property type="match status" value="1"/>
</dbReference>
<evidence type="ECO:0000259" key="2">
    <source>
        <dbReference type="Pfam" id="PF13622"/>
    </source>
</evidence>
<dbReference type="PANTHER" id="PTHR21660:SF1">
    <property type="entry name" value="ACYL-COENZYME A THIOESTERASE 13"/>
    <property type="match status" value="1"/>
</dbReference>
<reference evidence="4 5" key="3">
    <citation type="submission" date="2020-02" db="EMBL/GenBank/DDBJ databases">
        <title>Sequencing the genomes of 1000 actinobacteria strains.</title>
        <authorList>
            <person name="Klenk H.-P."/>
        </authorList>
    </citation>
    <scope>NUCLEOTIDE SEQUENCE [LARGE SCALE GENOMIC DNA]</scope>
    <source>
        <strain evidence="4 5">DSM 45201</strain>
    </source>
</reference>
<evidence type="ECO:0000256" key="1">
    <source>
        <dbReference type="ARBA" id="ARBA00022801"/>
    </source>
</evidence>
<dbReference type="AlphaFoldDB" id="A0A846LLV6"/>
<keyword evidence="1" id="KW-0378">Hydrolase</keyword>
<dbReference type="Proteomes" id="UP000648663">
    <property type="component" value="Unassembled WGS sequence"/>
</dbReference>
<dbReference type="Proteomes" id="UP000552836">
    <property type="component" value="Unassembled WGS sequence"/>
</dbReference>
<evidence type="ECO:0000313" key="6">
    <source>
        <dbReference type="Proteomes" id="UP000648663"/>
    </source>
</evidence>
<dbReference type="InterPro" id="IPR039298">
    <property type="entry name" value="ACOT13"/>
</dbReference>
<reference evidence="3" key="4">
    <citation type="submission" date="2024-05" db="EMBL/GenBank/DDBJ databases">
        <authorList>
            <person name="Sun Q."/>
            <person name="Zhou Y."/>
        </authorList>
    </citation>
    <scope>NUCLEOTIDE SEQUENCE</scope>
    <source>
        <strain evidence="3">CGMCC 4.5581</strain>
    </source>
</reference>
<keyword evidence="6" id="KW-1185">Reference proteome</keyword>